<dbReference type="PANTHER" id="PTHR48025">
    <property type="entry name" value="OS02G0815200 PROTEIN"/>
    <property type="match status" value="1"/>
</dbReference>
<dbReference type="AlphaFoldDB" id="A0A2P2K2Z2"/>
<evidence type="ECO:0000259" key="4">
    <source>
        <dbReference type="PROSITE" id="PS50102"/>
    </source>
</evidence>
<evidence type="ECO:0000313" key="5">
    <source>
        <dbReference type="EMBL" id="MBX00091.1"/>
    </source>
</evidence>
<evidence type="ECO:0000256" key="1">
    <source>
        <dbReference type="ARBA" id="ARBA00022884"/>
    </source>
</evidence>
<dbReference type="InterPro" id="IPR050502">
    <property type="entry name" value="Euk_RNA-bind_prot"/>
</dbReference>
<dbReference type="EMBL" id="GGEC01019607">
    <property type="protein sequence ID" value="MBX00091.1"/>
    <property type="molecule type" value="Transcribed_RNA"/>
</dbReference>
<feature type="domain" description="RRM" evidence="4">
    <location>
        <begin position="119"/>
        <end position="197"/>
    </location>
</feature>
<dbReference type="InterPro" id="IPR000504">
    <property type="entry name" value="RRM_dom"/>
</dbReference>
<dbReference type="GO" id="GO:0009535">
    <property type="term" value="C:chloroplast thylakoid membrane"/>
    <property type="evidence" value="ECO:0007669"/>
    <property type="project" value="TreeGrafter"/>
</dbReference>
<sequence length="297" mass="32607">MATVQLGFSNIFAPVGNKFAAVAATAVTSIPSLSLRPPPHQFRFPKFCSRKALVSSSVRRLSNPRLRRGFMISAYVDADPVVSQEINGSENGDGNGSGNGNDDDDEELGGEVMKQPGPYELYVCNLPRSCEIYNLVRLFAPFGTVISAEISRNPDTGVSRGCGYVTMGSLRSARYAVATLDGSDIAGREMRVRFSVDMSSRRFNYKTLNSGPIKVLIYESPYKLYVGNLHWDSTPEDLRNHFSHFGTVVSARLLFDRKAGRFRAYGFLSFSLAAECNAALSLDGSDLRGRELVVRKC</sequence>
<dbReference type="InterPro" id="IPR012677">
    <property type="entry name" value="Nucleotide-bd_a/b_plait_sf"/>
</dbReference>
<feature type="domain" description="RRM" evidence="4">
    <location>
        <begin position="222"/>
        <end position="297"/>
    </location>
</feature>
<dbReference type="InterPro" id="IPR035979">
    <property type="entry name" value="RBD_domain_sf"/>
</dbReference>
<proteinExistence type="predicted"/>
<evidence type="ECO:0000256" key="2">
    <source>
        <dbReference type="PROSITE-ProRule" id="PRU00176"/>
    </source>
</evidence>
<dbReference type="GO" id="GO:0003729">
    <property type="term" value="F:mRNA binding"/>
    <property type="evidence" value="ECO:0007669"/>
    <property type="project" value="TreeGrafter"/>
</dbReference>
<dbReference type="SMART" id="SM00360">
    <property type="entry name" value="RRM"/>
    <property type="match status" value="2"/>
</dbReference>
<feature type="region of interest" description="Disordered" evidence="3">
    <location>
        <begin position="84"/>
        <end position="111"/>
    </location>
</feature>
<dbReference type="Gene3D" id="3.30.70.330">
    <property type="match status" value="2"/>
</dbReference>
<organism evidence="5">
    <name type="scientific">Rhizophora mucronata</name>
    <name type="common">Asiatic mangrove</name>
    <dbReference type="NCBI Taxonomy" id="61149"/>
    <lineage>
        <taxon>Eukaryota</taxon>
        <taxon>Viridiplantae</taxon>
        <taxon>Streptophyta</taxon>
        <taxon>Embryophyta</taxon>
        <taxon>Tracheophyta</taxon>
        <taxon>Spermatophyta</taxon>
        <taxon>Magnoliopsida</taxon>
        <taxon>eudicotyledons</taxon>
        <taxon>Gunneridae</taxon>
        <taxon>Pentapetalae</taxon>
        <taxon>rosids</taxon>
        <taxon>fabids</taxon>
        <taxon>Malpighiales</taxon>
        <taxon>Rhizophoraceae</taxon>
        <taxon>Rhizophora</taxon>
    </lineage>
</organism>
<dbReference type="Pfam" id="PF00076">
    <property type="entry name" value="RRM_1"/>
    <property type="match status" value="2"/>
</dbReference>
<keyword evidence="1 2" id="KW-0694">RNA-binding</keyword>
<name>A0A2P2K2Z2_RHIMU</name>
<protein>
    <submittedName>
        <fullName evidence="5">Uncharacterized protein MANES_01G239700</fullName>
    </submittedName>
</protein>
<reference evidence="5" key="1">
    <citation type="submission" date="2018-02" db="EMBL/GenBank/DDBJ databases">
        <title>Rhizophora mucronata_Transcriptome.</title>
        <authorList>
            <person name="Meera S.P."/>
            <person name="Sreeshan A."/>
            <person name="Augustine A."/>
        </authorList>
    </citation>
    <scope>NUCLEOTIDE SEQUENCE</scope>
    <source>
        <tissue evidence="5">Leaf</tissue>
    </source>
</reference>
<dbReference type="SUPFAM" id="SSF54928">
    <property type="entry name" value="RNA-binding domain, RBD"/>
    <property type="match status" value="2"/>
</dbReference>
<dbReference type="PANTHER" id="PTHR48025:SF7">
    <property type="entry name" value="RNA-BINDING (RRM_RBD_RNP MOTIFS) FAMILY PROTEIN"/>
    <property type="match status" value="1"/>
</dbReference>
<dbReference type="GO" id="GO:1901259">
    <property type="term" value="P:chloroplast rRNA processing"/>
    <property type="evidence" value="ECO:0007669"/>
    <property type="project" value="TreeGrafter"/>
</dbReference>
<evidence type="ECO:0000256" key="3">
    <source>
        <dbReference type="SAM" id="MobiDB-lite"/>
    </source>
</evidence>
<accession>A0A2P2K2Z2</accession>
<dbReference type="PROSITE" id="PS50102">
    <property type="entry name" value="RRM"/>
    <property type="match status" value="2"/>
</dbReference>